<dbReference type="InterPro" id="IPR003004">
    <property type="entry name" value="GspF/PilC"/>
</dbReference>
<organism evidence="12 13">
    <name type="scientific">Gallibacterium salpingitidis</name>
    <dbReference type="NCBI Taxonomy" id="505341"/>
    <lineage>
        <taxon>Bacteria</taxon>
        <taxon>Pseudomonadati</taxon>
        <taxon>Pseudomonadota</taxon>
        <taxon>Gammaproteobacteria</taxon>
        <taxon>Pasteurellales</taxon>
        <taxon>Pasteurellaceae</taxon>
        <taxon>Gallibacterium</taxon>
    </lineage>
</organism>
<evidence type="ECO:0000313" key="12">
    <source>
        <dbReference type="EMBL" id="OBW90772.1"/>
    </source>
</evidence>
<keyword evidence="3 9" id="KW-0813">Transport</keyword>
<evidence type="ECO:0000256" key="4">
    <source>
        <dbReference type="ARBA" id="ARBA00022475"/>
    </source>
</evidence>
<reference evidence="12 13" key="1">
    <citation type="submission" date="2014-11" db="EMBL/GenBank/DDBJ databases">
        <title>Pan-genome of Gallibacterium spp.</title>
        <authorList>
            <person name="Kudirkiene E."/>
            <person name="Bojesen A.M."/>
        </authorList>
    </citation>
    <scope>NUCLEOTIDE SEQUENCE [LARGE SCALE GENOMIC DNA]</scope>
    <source>
        <strain evidence="12 13">F150</strain>
    </source>
</reference>
<evidence type="ECO:0000256" key="3">
    <source>
        <dbReference type="ARBA" id="ARBA00022448"/>
    </source>
</evidence>
<feature type="transmembrane region" description="Helical" evidence="10">
    <location>
        <begin position="159"/>
        <end position="182"/>
    </location>
</feature>
<dbReference type="Pfam" id="PF00482">
    <property type="entry name" value="T2SSF"/>
    <property type="match status" value="2"/>
</dbReference>
<dbReference type="EMBL" id="JTJL01000082">
    <property type="protein sequence ID" value="OBW90772.1"/>
    <property type="molecule type" value="Genomic_DNA"/>
</dbReference>
<keyword evidence="7 10" id="KW-1133">Transmembrane helix</keyword>
<dbReference type="PATRIC" id="fig|505341.3.peg.2325"/>
<dbReference type="Proteomes" id="UP000092649">
    <property type="component" value="Unassembled WGS sequence"/>
</dbReference>
<dbReference type="PANTHER" id="PTHR30012:SF7">
    <property type="entry name" value="PROTEIN TRANSPORT PROTEIN HOFC HOMOLOG"/>
    <property type="match status" value="1"/>
</dbReference>
<keyword evidence="5" id="KW-0997">Cell inner membrane</keyword>
<comment type="similarity">
    <text evidence="2 9">Belongs to the GSP F family.</text>
</comment>
<comment type="subcellular location">
    <subcellularLocation>
        <location evidence="1 9">Cell inner membrane</location>
        <topology evidence="1 9">Multi-pass membrane protein</topology>
    </subcellularLocation>
</comment>
<feature type="transmembrane region" description="Helical" evidence="10">
    <location>
        <begin position="373"/>
        <end position="393"/>
    </location>
</feature>
<evidence type="ECO:0000256" key="8">
    <source>
        <dbReference type="ARBA" id="ARBA00023136"/>
    </source>
</evidence>
<feature type="domain" description="Type II secretion system protein GspF" evidence="11">
    <location>
        <begin position="60"/>
        <end position="183"/>
    </location>
</feature>
<comment type="caution">
    <text evidence="12">The sequence shown here is derived from an EMBL/GenBank/DDBJ whole genome shotgun (WGS) entry which is preliminary data.</text>
</comment>
<proteinExistence type="inferred from homology"/>
<protein>
    <submittedName>
        <fullName evidence="12">Type IV pilin biogenesis protein</fullName>
    </submittedName>
</protein>
<keyword evidence="13" id="KW-1185">Reference proteome</keyword>
<dbReference type="RefSeq" id="WP_066110362.1">
    <property type="nucleotide sequence ID" value="NZ_JTJL01000082.1"/>
</dbReference>
<dbReference type="GO" id="GO:0005886">
    <property type="term" value="C:plasma membrane"/>
    <property type="evidence" value="ECO:0007669"/>
    <property type="project" value="UniProtKB-SubCell"/>
</dbReference>
<evidence type="ECO:0000256" key="5">
    <source>
        <dbReference type="ARBA" id="ARBA00022519"/>
    </source>
</evidence>
<evidence type="ECO:0000256" key="2">
    <source>
        <dbReference type="ARBA" id="ARBA00005745"/>
    </source>
</evidence>
<evidence type="ECO:0000256" key="7">
    <source>
        <dbReference type="ARBA" id="ARBA00022989"/>
    </source>
</evidence>
<dbReference type="PROSITE" id="PS00874">
    <property type="entry name" value="T2SP_F"/>
    <property type="match status" value="1"/>
</dbReference>
<gene>
    <name evidence="12" type="ORF">QS62_11630</name>
</gene>
<dbReference type="InterPro" id="IPR001992">
    <property type="entry name" value="T2SS_GspF/T4SS_PilC_CS"/>
</dbReference>
<evidence type="ECO:0000256" key="10">
    <source>
        <dbReference type="SAM" id="Phobius"/>
    </source>
</evidence>
<keyword evidence="8 10" id="KW-0472">Membrane</keyword>
<evidence type="ECO:0000256" key="6">
    <source>
        <dbReference type="ARBA" id="ARBA00022692"/>
    </source>
</evidence>
<evidence type="ECO:0000256" key="1">
    <source>
        <dbReference type="ARBA" id="ARBA00004429"/>
    </source>
</evidence>
<sequence length="401" mass="45930">MAKYRWRGKDRFQNRVTGNIIADNTQQARQRLYQQGINVLSLSRNWQLLPRFTLAQQAEFFLQFSLLLKAEIPLKQALQMLQAHCHNEKLYQLLAHCLHQLNIGLPLSTALQTEQPFLSNYEWQLLYSGERSGQLSAVIQQLAENKKRQAALQQQIKKIIFYPVMMLSISLLLTIFLLLFIVPTFADLYSQQQQSLPWLTQFLLTISQFLQHYLVYFCIVVPLLCFGVYQCYLRLAIVKNTLLRLLCLIPSINKILLTIQSIQFFSILSTMLQSGITLQQSLNSFLPQSTNFAASHNYSLLAKEARQCLQALQQGLPFSNGLSYRFISQQARQMIIIGEQSGKLTHILCHLTEHSQQQLSAQIELAAKLLEPLLMLIIGSIIGVIIMGMYLPIFNLGNVIL</sequence>
<name>A0A1A7NKV0_9PAST</name>
<feature type="domain" description="Type II secretion system protein GspF" evidence="11">
    <location>
        <begin position="264"/>
        <end position="392"/>
    </location>
</feature>
<keyword evidence="4" id="KW-1003">Cell membrane</keyword>
<dbReference type="InterPro" id="IPR018076">
    <property type="entry name" value="T2SS_GspF_dom"/>
</dbReference>
<feature type="transmembrane region" description="Helical" evidence="10">
    <location>
        <begin position="213"/>
        <end position="235"/>
    </location>
</feature>
<dbReference type="GO" id="GO:0015628">
    <property type="term" value="P:protein secretion by the type II secretion system"/>
    <property type="evidence" value="ECO:0007669"/>
    <property type="project" value="TreeGrafter"/>
</dbReference>
<dbReference type="PANTHER" id="PTHR30012">
    <property type="entry name" value="GENERAL SECRETION PATHWAY PROTEIN"/>
    <property type="match status" value="1"/>
</dbReference>
<dbReference type="Gene3D" id="1.20.81.30">
    <property type="entry name" value="Type II secretion system (T2SS), domain F"/>
    <property type="match status" value="2"/>
</dbReference>
<dbReference type="OrthoDB" id="9805682at2"/>
<dbReference type="AlphaFoldDB" id="A0A1A7NKV0"/>
<evidence type="ECO:0000259" key="11">
    <source>
        <dbReference type="Pfam" id="PF00482"/>
    </source>
</evidence>
<keyword evidence="6 9" id="KW-0812">Transmembrane</keyword>
<dbReference type="InterPro" id="IPR042094">
    <property type="entry name" value="T2SS_GspF_sf"/>
</dbReference>
<accession>A0A1A7NKV0</accession>
<evidence type="ECO:0000256" key="9">
    <source>
        <dbReference type="RuleBase" id="RU003923"/>
    </source>
</evidence>
<evidence type="ECO:0000313" key="13">
    <source>
        <dbReference type="Proteomes" id="UP000092649"/>
    </source>
</evidence>